<organism evidence="2 3">
    <name type="scientific">Paenibacillus rhizophilus</name>
    <dbReference type="NCBI Taxonomy" id="1850366"/>
    <lineage>
        <taxon>Bacteria</taxon>
        <taxon>Bacillati</taxon>
        <taxon>Bacillota</taxon>
        <taxon>Bacilli</taxon>
        <taxon>Bacillales</taxon>
        <taxon>Paenibacillaceae</taxon>
        <taxon>Paenibacillus</taxon>
    </lineage>
</organism>
<dbReference type="AlphaFoldDB" id="A0A3N9NX70"/>
<dbReference type="InterPro" id="IPR050135">
    <property type="entry name" value="dGTPase-like"/>
</dbReference>
<gene>
    <name evidence="2" type="ORF">EH198_22280</name>
</gene>
<dbReference type="InterPro" id="IPR006674">
    <property type="entry name" value="HD_domain"/>
</dbReference>
<dbReference type="CDD" id="cd00077">
    <property type="entry name" value="HDc"/>
    <property type="match status" value="1"/>
</dbReference>
<evidence type="ECO:0000313" key="3">
    <source>
        <dbReference type="Proteomes" id="UP000282529"/>
    </source>
</evidence>
<dbReference type="InterPro" id="IPR003607">
    <property type="entry name" value="HD/PDEase_dom"/>
</dbReference>
<dbReference type="GO" id="GO:0006203">
    <property type="term" value="P:dGTP catabolic process"/>
    <property type="evidence" value="ECO:0007669"/>
    <property type="project" value="TreeGrafter"/>
</dbReference>
<name>A0A3N9NX70_9BACL</name>
<dbReference type="Gene3D" id="1.10.3210.10">
    <property type="entry name" value="Hypothetical protein af1432"/>
    <property type="match status" value="1"/>
</dbReference>
<dbReference type="Pfam" id="PF19276">
    <property type="entry name" value="HD_assoc_2"/>
    <property type="match status" value="1"/>
</dbReference>
<protein>
    <submittedName>
        <fullName evidence="2">HD domain-containing protein</fullName>
    </submittedName>
</protein>
<proteinExistence type="predicted"/>
<accession>A0A3N9NX70</accession>
<dbReference type="EMBL" id="RQPI01000020">
    <property type="protein sequence ID" value="RQW08501.1"/>
    <property type="molecule type" value="Genomic_DNA"/>
</dbReference>
<dbReference type="OrthoDB" id="9803619at2"/>
<evidence type="ECO:0000313" key="2">
    <source>
        <dbReference type="EMBL" id="RQW08501.1"/>
    </source>
</evidence>
<dbReference type="Pfam" id="PF01966">
    <property type="entry name" value="HD"/>
    <property type="match status" value="1"/>
</dbReference>
<comment type="caution">
    <text evidence="2">The sequence shown here is derived from an EMBL/GenBank/DDBJ whole genome shotgun (WGS) entry which is preliminary data.</text>
</comment>
<dbReference type="PANTHER" id="PTHR11373:SF4">
    <property type="entry name" value="DEOXYNUCLEOSIDE TRIPHOSPHATE TRIPHOSPHOHYDROLASE SAMHD1"/>
    <property type="match status" value="1"/>
</dbReference>
<dbReference type="SUPFAM" id="SSF109604">
    <property type="entry name" value="HD-domain/PDEase-like"/>
    <property type="match status" value="1"/>
</dbReference>
<evidence type="ECO:0000259" key="1">
    <source>
        <dbReference type="PROSITE" id="PS51831"/>
    </source>
</evidence>
<feature type="domain" description="HD" evidence="1">
    <location>
        <begin position="58"/>
        <end position="176"/>
    </location>
</feature>
<dbReference type="Proteomes" id="UP000282529">
    <property type="component" value="Unassembled WGS sequence"/>
</dbReference>
<dbReference type="GO" id="GO:0008832">
    <property type="term" value="F:dGTPase activity"/>
    <property type="evidence" value="ECO:0007669"/>
    <property type="project" value="TreeGrafter"/>
</dbReference>
<dbReference type="SMART" id="SM00471">
    <property type="entry name" value="HDc"/>
    <property type="match status" value="1"/>
</dbReference>
<dbReference type="FunFam" id="1.10.3210.10:FF:000014">
    <property type="entry name" value="HD domain-containing protein"/>
    <property type="match status" value="1"/>
</dbReference>
<dbReference type="PANTHER" id="PTHR11373">
    <property type="entry name" value="DEOXYNUCLEOSIDE TRIPHOSPHATE TRIPHOSPHOHYDROLASE"/>
    <property type="match status" value="1"/>
</dbReference>
<sequence>MQQPLTEEKVFKDPVHNYIHVQDTVIWRLINTKEFQRLRRIRQLGTTYLTFHGAEHSRFSHSLGVYEITRRIISQFERSGYKDWFPEERLLTLCAALLHDLGHGPFSHSIEEAFQMNHEDWTCRIILENTGITEILQEVEEDFPQKVASVICKKYEHDIVVNLVSSPLDADRMDYLLRDAYYTGVNYGTIDIDRILRVLRPYHGRVVVKESGMHAIEDYLMSRYQMYWQVYFHPVTRSSEIILRQVFRRAKQLFQEGYSFRFMVEPLTDLFRGKVNVQQYLQLDEALVQATFMQWTSEQDELLSDLCSRFIHRKLYKYVEMESLDMETIDEIRRSFASAGLHPEYDLEIDFPTDLPYDVFRPGEGFHGKQILLLDRQERLREISEVSDIVRSISGIHRGRYHLYYPQDKLEKALPMLPNSIKDLFDVR</sequence>
<reference evidence="2 3" key="1">
    <citation type="submission" date="2018-11" db="EMBL/GenBank/DDBJ databases">
        <title>Genome sequence of strain 7197.</title>
        <authorList>
            <person name="Gao J."/>
            <person name="Sun J."/>
        </authorList>
    </citation>
    <scope>NUCLEOTIDE SEQUENCE [LARGE SCALE GENOMIC DNA]</scope>
    <source>
        <strain evidence="2 3">7197</strain>
    </source>
</reference>
<keyword evidence="3" id="KW-1185">Reference proteome</keyword>
<dbReference type="PROSITE" id="PS51831">
    <property type="entry name" value="HD"/>
    <property type="match status" value="1"/>
</dbReference>
<dbReference type="InterPro" id="IPR045509">
    <property type="entry name" value="HD_assoc_2"/>
</dbReference>
<dbReference type="RefSeq" id="WP_124697710.1">
    <property type="nucleotide sequence ID" value="NZ_JBHUFE010000011.1"/>
</dbReference>